<dbReference type="RefSeq" id="XP_016644964.1">
    <property type="nucleotide sequence ID" value="XM_016785588.1"/>
</dbReference>
<feature type="transmembrane region" description="Helical" evidence="2">
    <location>
        <begin position="278"/>
        <end position="298"/>
    </location>
</feature>
<gene>
    <name evidence="4" type="ORF">SAPIO_CDS2614</name>
</gene>
<feature type="transmembrane region" description="Helical" evidence="2">
    <location>
        <begin position="304"/>
        <end position="322"/>
    </location>
</feature>
<feature type="domain" description="DUF6594" evidence="3">
    <location>
        <begin position="25"/>
        <end position="315"/>
    </location>
</feature>
<keyword evidence="2" id="KW-1133">Transmembrane helix</keyword>
<feature type="region of interest" description="Disordered" evidence="1">
    <location>
        <begin position="99"/>
        <end position="125"/>
    </location>
</feature>
<dbReference type="OrthoDB" id="5342093at2759"/>
<dbReference type="VEuPathDB" id="FungiDB:SAPIO_CDS2614"/>
<dbReference type="OMA" id="YINDMAS"/>
<dbReference type="AlphaFoldDB" id="A0A084GCV3"/>
<protein>
    <recommendedName>
        <fullName evidence="3">DUF6594 domain-containing protein</fullName>
    </recommendedName>
</protein>
<reference evidence="4 5" key="1">
    <citation type="journal article" date="2014" name="Genome Announc.">
        <title>Draft genome sequence of the pathogenic fungus Scedosporium apiospermum.</title>
        <authorList>
            <person name="Vandeputte P."/>
            <person name="Ghamrawi S."/>
            <person name="Rechenmann M."/>
            <person name="Iltis A."/>
            <person name="Giraud S."/>
            <person name="Fleury M."/>
            <person name="Thornton C."/>
            <person name="Delhaes L."/>
            <person name="Meyer W."/>
            <person name="Papon N."/>
            <person name="Bouchara J.P."/>
        </authorList>
    </citation>
    <scope>NUCLEOTIDE SEQUENCE [LARGE SCALE GENOMIC DNA]</scope>
    <source>
        <strain evidence="4 5">IHEM 14462</strain>
    </source>
</reference>
<feature type="transmembrane region" description="Helical" evidence="2">
    <location>
        <begin position="251"/>
        <end position="271"/>
    </location>
</feature>
<dbReference type="KEGG" id="sapo:SAPIO_CDS2614"/>
<comment type="caution">
    <text evidence="4">The sequence shown here is derived from an EMBL/GenBank/DDBJ whole genome shotgun (WGS) entry which is preliminary data.</text>
</comment>
<evidence type="ECO:0000256" key="1">
    <source>
        <dbReference type="SAM" id="MobiDB-lite"/>
    </source>
</evidence>
<keyword evidence="2" id="KW-0812">Transmembrane</keyword>
<dbReference type="EMBL" id="JOWA01000086">
    <property type="protein sequence ID" value="KEZ45165.1"/>
    <property type="molecule type" value="Genomic_DNA"/>
</dbReference>
<dbReference type="PANTHER" id="PTHR34502:SF5">
    <property type="entry name" value="DUF6594 DOMAIN-CONTAINING PROTEIN"/>
    <property type="match status" value="1"/>
</dbReference>
<sequence length="328" mass="36350">MSFQGRGIDEPLIDIPMMDSKKSNYTALASFLGSYPEVLAIRRFRELQIRNLLFYQAELAHLEAELQEIENQDAQRKYDPSDRANFRWTPCMVREKPAKTRAPDCAGGCQKPEDPSPPTSRETMNSSYLEKVLQIRRTLSSYMEQYKRLSALPNPKRRDMAAIHEWLNDMSLGTAFLAGDVEDVWTVELGDGKSKAADVSDFYGFEDQGGLAFPIGSAVAWLHRLFFRSNGSASRQPHHVDTSVYGALDQAITTVVASVLPVLPIVVLYFVKDMLVRIGLILVFTVVFSAILVVGLQIKPHATLAITTAIAAVQVVYVGSTASDGKSS</sequence>
<dbReference type="InterPro" id="IPR046529">
    <property type="entry name" value="DUF6594"/>
</dbReference>
<keyword evidence="2" id="KW-0472">Membrane</keyword>
<name>A0A084GCV3_PSEDA</name>
<organism evidence="4 5">
    <name type="scientific">Pseudallescheria apiosperma</name>
    <name type="common">Scedosporium apiospermum</name>
    <dbReference type="NCBI Taxonomy" id="563466"/>
    <lineage>
        <taxon>Eukaryota</taxon>
        <taxon>Fungi</taxon>
        <taxon>Dikarya</taxon>
        <taxon>Ascomycota</taxon>
        <taxon>Pezizomycotina</taxon>
        <taxon>Sordariomycetes</taxon>
        <taxon>Hypocreomycetidae</taxon>
        <taxon>Microascales</taxon>
        <taxon>Microascaceae</taxon>
        <taxon>Scedosporium</taxon>
    </lineage>
</organism>
<proteinExistence type="predicted"/>
<evidence type="ECO:0000313" key="4">
    <source>
        <dbReference type="EMBL" id="KEZ45165.1"/>
    </source>
</evidence>
<dbReference type="Pfam" id="PF20237">
    <property type="entry name" value="DUF6594"/>
    <property type="match status" value="1"/>
</dbReference>
<accession>A0A084GCV3</accession>
<dbReference type="PANTHER" id="PTHR34502">
    <property type="entry name" value="DUF6594 DOMAIN-CONTAINING PROTEIN-RELATED"/>
    <property type="match status" value="1"/>
</dbReference>
<evidence type="ECO:0000259" key="3">
    <source>
        <dbReference type="Pfam" id="PF20237"/>
    </source>
</evidence>
<keyword evidence="5" id="KW-1185">Reference proteome</keyword>
<evidence type="ECO:0000256" key="2">
    <source>
        <dbReference type="SAM" id="Phobius"/>
    </source>
</evidence>
<dbReference type="HOGENOM" id="CLU_883317_0_0_1"/>
<evidence type="ECO:0000313" key="5">
    <source>
        <dbReference type="Proteomes" id="UP000028545"/>
    </source>
</evidence>
<dbReference type="Proteomes" id="UP000028545">
    <property type="component" value="Unassembled WGS sequence"/>
</dbReference>
<dbReference type="GeneID" id="27721686"/>